<dbReference type="GO" id="GO:0016891">
    <property type="term" value="F:RNA endonuclease activity producing 5'-phosphomonoesters, hydrolytic mechanism"/>
    <property type="evidence" value="ECO:0007669"/>
    <property type="project" value="TreeGrafter"/>
</dbReference>
<evidence type="ECO:0000313" key="9">
    <source>
        <dbReference type="Proteomes" id="UP000008037"/>
    </source>
</evidence>
<dbReference type="InParanoid" id="K0IFJ0"/>
<evidence type="ECO:0000256" key="7">
    <source>
        <dbReference type="HAMAP-Rule" id="MF_00801"/>
    </source>
</evidence>
<evidence type="ECO:0000256" key="4">
    <source>
        <dbReference type="ARBA" id="ARBA00022722"/>
    </source>
</evidence>
<dbReference type="KEGG" id="nga:Ngar_c32150"/>
<reference evidence="8 9" key="1">
    <citation type="journal article" date="2012" name="Environ. Microbiol.">
        <title>The genome of the ammonia-oxidizing Candidatus Nitrososphaera gargensis: insights into metabolic versatility and environmental adaptations.</title>
        <authorList>
            <person name="Spang A."/>
            <person name="Poehlein A."/>
            <person name="Offre P."/>
            <person name="Zumbragel S."/>
            <person name="Haider S."/>
            <person name="Rychlik N."/>
            <person name="Nowka B."/>
            <person name="Schmeisser C."/>
            <person name="Lebedeva E.V."/>
            <person name="Rattei T."/>
            <person name="Bohm C."/>
            <person name="Schmid M."/>
            <person name="Galushko A."/>
            <person name="Hatzenpichler R."/>
            <person name="Weinmaier T."/>
            <person name="Daniel R."/>
            <person name="Schleper C."/>
            <person name="Spieck E."/>
            <person name="Streit W."/>
            <person name="Wagner M."/>
        </authorList>
    </citation>
    <scope>NUCLEOTIDE SEQUENCE [LARGE SCALE GENOMIC DNA]</scope>
    <source>
        <strain evidence="9">Ga9.2</strain>
    </source>
</reference>
<dbReference type="OrthoDB" id="7885at2157"/>
<dbReference type="RefSeq" id="WP_015020664.1">
    <property type="nucleotide sequence ID" value="NC_018719.1"/>
</dbReference>
<keyword evidence="6 7" id="KW-0378">Hydrolase</keyword>
<evidence type="ECO:0000256" key="1">
    <source>
        <dbReference type="ARBA" id="ARBA00001835"/>
    </source>
</evidence>
<gene>
    <name evidence="7 8" type="primary">nfi</name>
    <name evidence="8" type="ordered locus">Ngar_c32150</name>
</gene>
<keyword evidence="7" id="KW-0227">DNA damage</keyword>
<feature type="binding site" evidence="7">
    <location>
        <position position="35"/>
    </location>
    <ligand>
        <name>Mg(2+)</name>
        <dbReference type="ChEBI" id="CHEBI:18420"/>
    </ligand>
</feature>
<evidence type="ECO:0000256" key="3">
    <source>
        <dbReference type="ARBA" id="ARBA00022490"/>
    </source>
</evidence>
<keyword evidence="9" id="KW-1185">Reference proteome</keyword>
<dbReference type="GO" id="GO:0043737">
    <property type="term" value="F:deoxyribonuclease V activity"/>
    <property type="evidence" value="ECO:0007669"/>
    <property type="project" value="UniProtKB-UniRule"/>
</dbReference>
<comment type="cofactor">
    <cofactor evidence="7">
        <name>Mg(2+)</name>
        <dbReference type="ChEBI" id="CHEBI:18420"/>
    </cofactor>
</comment>
<organism evidence="8 9">
    <name type="scientific">Nitrososphaera gargensis (strain Ga9.2)</name>
    <dbReference type="NCBI Taxonomy" id="1237085"/>
    <lineage>
        <taxon>Archaea</taxon>
        <taxon>Nitrososphaerota</taxon>
        <taxon>Nitrososphaeria</taxon>
        <taxon>Nitrososphaerales</taxon>
        <taxon>Nitrososphaeraceae</taxon>
        <taxon>Nitrososphaera</taxon>
    </lineage>
</organism>
<evidence type="ECO:0000313" key="8">
    <source>
        <dbReference type="EMBL" id="AFU60131.1"/>
    </source>
</evidence>
<comment type="subcellular location">
    <subcellularLocation>
        <location evidence="2 7">Cytoplasm</location>
    </subcellularLocation>
</comment>
<protein>
    <recommendedName>
        <fullName evidence="7">Endonuclease V</fullName>
        <ecNumber evidence="7">3.1.21.7</ecNumber>
    </recommendedName>
    <alternativeName>
        <fullName evidence="7">Deoxyinosine 3'endonuclease</fullName>
    </alternativeName>
    <alternativeName>
        <fullName evidence="7">Deoxyribonuclease V</fullName>
        <shortName evidence="7">DNase V</shortName>
    </alternativeName>
</protein>
<dbReference type="PATRIC" id="fig|1237085.11.peg.3203"/>
<proteinExistence type="inferred from homology"/>
<evidence type="ECO:0000256" key="6">
    <source>
        <dbReference type="ARBA" id="ARBA00022801"/>
    </source>
</evidence>
<name>K0IFJ0_NITGG</name>
<feature type="site" description="Interaction with target DNA" evidence="7">
    <location>
        <position position="70"/>
    </location>
</feature>
<dbReference type="PANTHER" id="PTHR28511">
    <property type="entry name" value="ENDONUCLEASE V"/>
    <property type="match status" value="1"/>
</dbReference>
<comment type="similarity">
    <text evidence="7">Belongs to the endonuclease V family.</text>
</comment>
<sequence>MTTTYADAIKLQKEVAKKVVAKDDFGEINRICGVDVAYSGDTAYCSAVVMDRNLQLLESVHAETVATHPYVSGLLMLREAEPIFHVLKKLKSVDYDLLMVDAHGQLHPRKCGLACYVGVTLDKPTIGVAKSHLCGTARPDGFVELGGEVLGCVIGKKKRLYVSVGHRVSLETAVAIVKELGIEPLRLADINSKAQKRRKGLRP</sequence>
<evidence type="ECO:0000256" key="5">
    <source>
        <dbReference type="ARBA" id="ARBA00022759"/>
    </source>
</evidence>
<dbReference type="GO" id="GO:0003727">
    <property type="term" value="F:single-stranded RNA binding"/>
    <property type="evidence" value="ECO:0007669"/>
    <property type="project" value="TreeGrafter"/>
</dbReference>
<dbReference type="CDD" id="cd06559">
    <property type="entry name" value="Endonuclease_V"/>
    <property type="match status" value="1"/>
</dbReference>
<dbReference type="FunCoup" id="K0IFJ0">
    <property type="interactions" value="4"/>
</dbReference>
<evidence type="ECO:0000256" key="2">
    <source>
        <dbReference type="ARBA" id="ARBA00004496"/>
    </source>
</evidence>
<dbReference type="GO" id="GO:0005737">
    <property type="term" value="C:cytoplasm"/>
    <property type="evidence" value="ECO:0007669"/>
    <property type="project" value="UniProtKB-SubCell"/>
</dbReference>
<dbReference type="GO" id="GO:0006281">
    <property type="term" value="P:DNA repair"/>
    <property type="evidence" value="ECO:0007669"/>
    <property type="project" value="UniProtKB-UniRule"/>
</dbReference>
<accession>K0IFJ0</accession>
<keyword evidence="7" id="KW-0234">DNA repair</keyword>
<keyword evidence="5 7" id="KW-0255">Endonuclease</keyword>
<dbReference type="Pfam" id="PF04493">
    <property type="entry name" value="Endonuclease_5"/>
    <property type="match status" value="1"/>
</dbReference>
<comment type="function">
    <text evidence="7">DNA repair enzyme involved in the repair of deaminated bases. Selectively cleaves double-stranded DNA at the second phosphodiester bond 3' to a deoxyinosine leaving behind the intact lesion on the nicked DNA.</text>
</comment>
<keyword evidence="7" id="KW-0460">Magnesium</keyword>
<dbReference type="Gene3D" id="3.30.2170.10">
    <property type="entry name" value="archaeoglobus fulgidus dsm 4304 superfamily"/>
    <property type="match status" value="1"/>
</dbReference>
<dbReference type="GeneID" id="13797025"/>
<keyword evidence="3 7" id="KW-0963">Cytoplasm</keyword>
<comment type="catalytic activity">
    <reaction evidence="1 7">
        <text>Endonucleolytic cleavage at apurinic or apyrimidinic sites to products with a 5'-phosphate.</text>
        <dbReference type="EC" id="3.1.21.7"/>
    </reaction>
</comment>
<dbReference type="EMBL" id="CP002408">
    <property type="protein sequence ID" value="AFU60131.1"/>
    <property type="molecule type" value="Genomic_DNA"/>
</dbReference>
<dbReference type="EC" id="3.1.21.7" evidence="7"/>
<feature type="binding site" evidence="7">
    <location>
        <position position="101"/>
    </location>
    <ligand>
        <name>Mg(2+)</name>
        <dbReference type="ChEBI" id="CHEBI:18420"/>
    </ligand>
</feature>
<dbReference type="HAMAP" id="MF_00801">
    <property type="entry name" value="Endonuclease_5"/>
    <property type="match status" value="1"/>
</dbReference>
<keyword evidence="7" id="KW-0479">Metal-binding</keyword>
<dbReference type="Proteomes" id="UP000008037">
    <property type="component" value="Chromosome"/>
</dbReference>
<dbReference type="PANTHER" id="PTHR28511:SF1">
    <property type="entry name" value="ENDONUCLEASE V"/>
    <property type="match status" value="1"/>
</dbReference>
<dbReference type="STRING" id="1237085.Ngar_c32150"/>
<keyword evidence="4 7" id="KW-0540">Nuclease</keyword>
<dbReference type="AlphaFoldDB" id="K0IFJ0"/>
<dbReference type="HOGENOM" id="CLU_047631_1_1_2"/>
<dbReference type="GO" id="GO:0000287">
    <property type="term" value="F:magnesium ion binding"/>
    <property type="evidence" value="ECO:0007669"/>
    <property type="project" value="UniProtKB-UniRule"/>
</dbReference>
<dbReference type="InterPro" id="IPR007581">
    <property type="entry name" value="Endonuclease-V"/>
</dbReference>